<evidence type="ECO:0000256" key="2">
    <source>
        <dbReference type="ARBA" id="ARBA00022801"/>
    </source>
</evidence>
<dbReference type="Gene3D" id="3.30.70.2330">
    <property type="match status" value="1"/>
</dbReference>
<dbReference type="AlphaFoldDB" id="A0A833ND97"/>
<evidence type="ECO:0000313" key="5">
    <source>
        <dbReference type="Proteomes" id="UP000469950"/>
    </source>
</evidence>
<dbReference type="Pfam" id="PF08797">
    <property type="entry name" value="HIRAN"/>
    <property type="match status" value="1"/>
</dbReference>
<dbReference type="InterPro" id="IPR014905">
    <property type="entry name" value="HIRAN"/>
</dbReference>
<dbReference type="SMART" id="SM00910">
    <property type="entry name" value="HIRAN"/>
    <property type="match status" value="1"/>
</dbReference>
<dbReference type="Proteomes" id="UP000469950">
    <property type="component" value="Unassembled WGS sequence"/>
</dbReference>
<protein>
    <recommendedName>
        <fullName evidence="3">HIRAN domain-containing protein</fullName>
    </recommendedName>
</protein>
<reference evidence="4 5" key="1">
    <citation type="submission" date="2019-10" db="EMBL/GenBank/DDBJ databases">
        <title>Draft genome sequence of Marinobacter hydrocarbonoclasticus NCT7M from the microbiome of the marine copepod.</title>
        <authorList>
            <person name="Nuttall R."/>
            <person name="Sharma G."/>
            <person name="Moisander P."/>
        </authorList>
    </citation>
    <scope>NUCLEOTIDE SEQUENCE [LARGE SCALE GENOMIC DNA]</scope>
    <source>
        <strain evidence="4 5">NCT7M</strain>
    </source>
</reference>
<evidence type="ECO:0000256" key="1">
    <source>
        <dbReference type="ARBA" id="ARBA00022723"/>
    </source>
</evidence>
<comment type="caution">
    <text evidence="4">The sequence shown here is derived from an EMBL/GenBank/DDBJ whole genome shotgun (WGS) entry which is preliminary data.</text>
</comment>
<evidence type="ECO:0000259" key="3">
    <source>
        <dbReference type="SMART" id="SM00910"/>
    </source>
</evidence>
<dbReference type="GO" id="GO:0008270">
    <property type="term" value="F:zinc ion binding"/>
    <property type="evidence" value="ECO:0007669"/>
    <property type="project" value="InterPro"/>
</dbReference>
<keyword evidence="2" id="KW-0378">Hydrolase</keyword>
<dbReference type="GO" id="GO:0016818">
    <property type="term" value="F:hydrolase activity, acting on acid anhydrides, in phosphorus-containing anhydrides"/>
    <property type="evidence" value="ECO:0007669"/>
    <property type="project" value="InterPro"/>
</dbReference>
<name>A0A833ND97_MARNT</name>
<feature type="domain" description="HIRAN" evidence="3">
    <location>
        <begin position="123"/>
        <end position="227"/>
    </location>
</feature>
<accession>A0A833ND97</accession>
<proteinExistence type="predicted"/>
<dbReference type="GO" id="GO:0003676">
    <property type="term" value="F:nucleic acid binding"/>
    <property type="evidence" value="ECO:0007669"/>
    <property type="project" value="InterPro"/>
</dbReference>
<sequence>MTTLYALWQDPVSRLWHPVGLLGHSGNKYYFQYTRGALSSKHFEPFARMRELGKRYESETLFPTFANRLISKNRPEYKSMISWLGLNPQTPDIQFHMLSLLGGQRETDKIRMIPRPERSTSGTFKIRFFVHGLRYMVENATREVENLTHGQELILSLEANNPQDKDAISVCKPTPGCMLGYVPRYYAHDLRKVIQDKECKRLNVRVVKVNPDAPLSMRLLCEVESTWPEGYVPFISEEYRPLDQSAKEALNLEQASLA</sequence>
<evidence type="ECO:0000313" key="4">
    <source>
        <dbReference type="EMBL" id="KAE8545469.1"/>
    </source>
</evidence>
<gene>
    <name evidence="4" type="ORF">F6453_2067</name>
</gene>
<organism evidence="4 5">
    <name type="scientific">Marinobacter nauticus</name>
    <name type="common">Marinobacter hydrocarbonoclasticus</name>
    <name type="synonym">Marinobacter aquaeolei</name>
    <dbReference type="NCBI Taxonomy" id="2743"/>
    <lineage>
        <taxon>Bacteria</taxon>
        <taxon>Pseudomonadati</taxon>
        <taxon>Pseudomonadota</taxon>
        <taxon>Gammaproteobacteria</taxon>
        <taxon>Pseudomonadales</taxon>
        <taxon>Marinobacteraceae</taxon>
        <taxon>Marinobacter</taxon>
    </lineage>
</organism>
<dbReference type="EMBL" id="WBMP01000008">
    <property type="protein sequence ID" value="KAE8545469.1"/>
    <property type="molecule type" value="Genomic_DNA"/>
</dbReference>
<dbReference type="RefSeq" id="WP_153740777.1">
    <property type="nucleotide sequence ID" value="NZ_WBMP01000008.1"/>
</dbReference>
<keyword evidence="1" id="KW-0479">Metal-binding</keyword>